<dbReference type="GO" id="GO:0016020">
    <property type="term" value="C:membrane"/>
    <property type="evidence" value="ECO:0007669"/>
    <property type="project" value="UniProtKB-SubCell"/>
</dbReference>
<dbReference type="EMBL" id="FTNM01000003">
    <property type="protein sequence ID" value="SIR10527.1"/>
    <property type="molecule type" value="Genomic_DNA"/>
</dbReference>
<reference evidence="10" key="1">
    <citation type="submission" date="2017-01" db="EMBL/GenBank/DDBJ databases">
        <authorList>
            <person name="Varghese N."/>
            <person name="Submissions S."/>
        </authorList>
    </citation>
    <scope>NUCLEOTIDE SEQUENCE [LARGE SCALE GENOMIC DNA]</scope>
    <source>
        <strain evidence="10">DM9</strain>
    </source>
</reference>
<evidence type="ECO:0000256" key="1">
    <source>
        <dbReference type="ARBA" id="ARBA00004167"/>
    </source>
</evidence>
<proteinExistence type="predicted"/>
<sequence>MIITWNKVVAAAKGLLLLKSNLSVFDTSILSNKRVAIVGPASSAFEADNGEYIDGFDFVVRVNKSGLIVDTHQFDNKIGSRTDILFHSFFENELTGGGKLDTDLFDRQQVKYLINPRSTFGSIRNSFNFYKKYLKNYKTYTLPVNFYQKICAFTPGYAPTIGFTALATLMQARFKELYITGFTFYRTPFGEGYRDELKTPEKIIQSIKDAGRHDIELEFKGFKKLLELNKNKNIVVDIQLKHILQNTQ</sequence>
<evidence type="ECO:0000256" key="2">
    <source>
        <dbReference type="ARBA" id="ARBA00004308"/>
    </source>
</evidence>
<dbReference type="STRING" id="1077936.SAMN05421545_2317"/>
<keyword evidence="4 9" id="KW-0808">Transferase</keyword>
<dbReference type="Proteomes" id="UP000185924">
    <property type="component" value="Unassembled WGS sequence"/>
</dbReference>
<keyword evidence="8" id="KW-0325">Glycoprotein</keyword>
<dbReference type="InterPro" id="IPR038578">
    <property type="entry name" value="GT29-like_sf"/>
</dbReference>
<evidence type="ECO:0000256" key="5">
    <source>
        <dbReference type="ARBA" id="ARBA00022692"/>
    </source>
</evidence>
<dbReference type="OrthoDB" id="7769014at2"/>
<dbReference type="Pfam" id="PF00777">
    <property type="entry name" value="Glyco_transf_29"/>
    <property type="match status" value="1"/>
</dbReference>
<dbReference type="GO" id="GO:0008373">
    <property type="term" value="F:sialyltransferase activity"/>
    <property type="evidence" value="ECO:0007669"/>
    <property type="project" value="InterPro"/>
</dbReference>
<keyword evidence="5" id="KW-0812">Transmembrane</keyword>
<dbReference type="AlphaFoldDB" id="A0A1N6Y7I5"/>
<name>A0A1N6Y7I5_9BACT</name>
<protein>
    <submittedName>
        <fullName evidence="9">Glycosyltransferase family 29 (Sialyltransferase)</fullName>
    </submittedName>
</protein>
<keyword evidence="6" id="KW-1133">Transmembrane helix</keyword>
<evidence type="ECO:0000256" key="7">
    <source>
        <dbReference type="ARBA" id="ARBA00023136"/>
    </source>
</evidence>
<comment type="subcellular location">
    <subcellularLocation>
        <location evidence="2">Endomembrane system</location>
    </subcellularLocation>
    <subcellularLocation>
        <location evidence="1">Membrane</location>
        <topology evidence="1">Single-pass membrane protein</topology>
    </subcellularLocation>
</comment>
<keyword evidence="3 9" id="KW-0328">Glycosyltransferase</keyword>
<evidence type="ECO:0000256" key="8">
    <source>
        <dbReference type="ARBA" id="ARBA00023180"/>
    </source>
</evidence>
<evidence type="ECO:0000256" key="4">
    <source>
        <dbReference type="ARBA" id="ARBA00022679"/>
    </source>
</evidence>
<dbReference type="RefSeq" id="WP_076422225.1">
    <property type="nucleotide sequence ID" value="NZ_FTNM01000003.1"/>
</dbReference>
<gene>
    <name evidence="9" type="ORF">SAMN05421545_2317</name>
</gene>
<evidence type="ECO:0000313" key="9">
    <source>
        <dbReference type="EMBL" id="SIR10527.1"/>
    </source>
</evidence>
<evidence type="ECO:0000256" key="6">
    <source>
        <dbReference type="ARBA" id="ARBA00022989"/>
    </source>
</evidence>
<evidence type="ECO:0000256" key="3">
    <source>
        <dbReference type="ARBA" id="ARBA00022676"/>
    </source>
</evidence>
<dbReference type="GO" id="GO:0012505">
    <property type="term" value="C:endomembrane system"/>
    <property type="evidence" value="ECO:0007669"/>
    <property type="project" value="UniProtKB-SubCell"/>
</dbReference>
<dbReference type="Gene3D" id="3.90.1480.20">
    <property type="entry name" value="Glycosyl transferase family 29"/>
    <property type="match status" value="1"/>
</dbReference>
<evidence type="ECO:0000313" key="10">
    <source>
        <dbReference type="Proteomes" id="UP000185924"/>
    </source>
</evidence>
<dbReference type="InterPro" id="IPR001675">
    <property type="entry name" value="Glyco_trans_29"/>
</dbReference>
<keyword evidence="7" id="KW-0472">Membrane</keyword>
<organism evidence="9 10">
    <name type="scientific">Pontibacter lucknowensis</name>
    <dbReference type="NCBI Taxonomy" id="1077936"/>
    <lineage>
        <taxon>Bacteria</taxon>
        <taxon>Pseudomonadati</taxon>
        <taxon>Bacteroidota</taxon>
        <taxon>Cytophagia</taxon>
        <taxon>Cytophagales</taxon>
        <taxon>Hymenobacteraceae</taxon>
        <taxon>Pontibacter</taxon>
    </lineage>
</organism>
<accession>A0A1N6Y7I5</accession>
<keyword evidence="10" id="KW-1185">Reference proteome</keyword>